<feature type="transmembrane region" description="Helical" evidence="1">
    <location>
        <begin position="160"/>
        <end position="187"/>
    </location>
</feature>
<keyword evidence="2" id="KW-0732">Signal</keyword>
<dbReference type="GeneID" id="87877783"/>
<reference evidence="3 4" key="1">
    <citation type="journal article" date="2023" name="Mol. Phylogenet. Evol.">
        <title>Genome-scale phylogeny and comparative genomics of the fungal order Sordariales.</title>
        <authorList>
            <person name="Hensen N."/>
            <person name="Bonometti L."/>
            <person name="Westerberg I."/>
            <person name="Brannstrom I.O."/>
            <person name="Guillou S."/>
            <person name="Cros-Aarteil S."/>
            <person name="Calhoun S."/>
            <person name="Haridas S."/>
            <person name="Kuo A."/>
            <person name="Mondo S."/>
            <person name="Pangilinan J."/>
            <person name="Riley R."/>
            <person name="LaButti K."/>
            <person name="Andreopoulos B."/>
            <person name="Lipzen A."/>
            <person name="Chen C."/>
            <person name="Yan M."/>
            <person name="Daum C."/>
            <person name="Ng V."/>
            <person name="Clum A."/>
            <person name="Steindorff A."/>
            <person name="Ohm R.A."/>
            <person name="Martin F."/>
            <person name="Silar P."/>
            <person name="Natvig D.O."/>
            <person name="Lalanne C."/>
            <person name="Gautier V."/>
            <person name="Ament-Velasquez S.L."/>
            <person name="Kruys A."/>
            <person name="Hutchinson M.I."/>
            <person name="Powell A.J."/>
            <person name="Barry K."/>
            <person name="Miller A.N."/>
            <person name="Grigoriev I.V."/>
            <person name="Debuchy R."/>
            <person name="Gladieux P."/>
            <person name="Hiltunen Thoren M."/>
            <person name="Johannesson H."/>
        </authorList>
    </citation>
    <scope>NUCLEOTIDE SEQUENCE [LARGE SCALE GENOMIC DNA]</scope>
    <source>
        <strain evidence="3 4">FGSC 10403</strain>
    </source>
</reference>
<feature type="chain" id="PRO_5042605580" evidence="2">
    <location>
        <begin position="19"/>
        <end position="189"/>
    </location>
</feature>
<keyword evidence="1" id="KW-1133">Transmembrane helix</keyword>
<proteinExistence type="predicted"/>
<dbReference type="AlphaFoldDB" id="A0AAJ0I8B9"/>
<evidence type="ECO:0000256" key="1">
    <source>
        <dbReference type="SAM" id="Phobius"/>
    </source>
</evidence>
<keyword evidence="1" id="KW-0812">Transmembrane</keyword>
<evidence type="ECO:0000313" key="4">
    <source>
        <dbReference type="Proteomes" id="UP001285908"/>
    </source>
</evidence>
<sequence>MKAGIFFSFFALAASALATPIAAGNQLESQAAQIDQLTTLVRQHTANMNATAAQYPENPTLAQQQDAADKLKPDFEAVTNALTQATTTLSKREFWTELTARGGAGFCDDDCLKVKIQVLILEITYTVKFLIVKLGLGCLIPLLTPLLLALSGLLRSLDKVVGGVLVLVGGLLHAVLGGLAGGLLGLIGF</sequence>
<protein>
    <submittedName>
        <fullName evidence="3">Uncharacterized protein</fullName>
    </submittedName>
</protein>
<comment type="caution">
    <text evidence="3">The sequence shown here is derived from an EMBL/GenBank/DDBJ whole genome shotgun (WGS) entry which is preliminary data.</text>
</comment>
<dbReference type="RefSeq" id="XP_062693132.1">
    <property type="nucleotide sequence ID" value="XM_062840161.1"/>
</dbReference>
<dbReference type="Proteomes" id="UP001285908">
    <property type="component" value="Unassembled WGS sequence"/>
</dbReference>
<feature type="signal peptide" evidence="2">
    <location>
        <begin position="1"/>
        <end position="18"/>
    </location>
</feature>
<dbReference type="EMBL" id="JAULSX010000004">
    <property type="protein sequence ID" value="KAK3492674.1"/>
    <property type="molecule type" value="Genomic_DNA"/>
</dbReference>
<feature type="transmembrane region" description="Helical" evidence="1">
    <location>
        <begin position="129"/>
        <end position="148"/>
    </location>
</feature>
<gene>
    <name evidence="3" type="ORF">B0T23DRAFT_428919</name>
</gene>
<accession>A0AAJ0I8B9</accession>
<evidence type="ECO:0000256" key="2">
    <source>
        <dbReference type="SAM" id="SignalP"/>
    </source>
</evidence>
<organism evidence="3 4">
    <name type="scientific">Neurospora hispaniola</name>
    <dbReference type="NCBI Taxonomy" id="588809"/>
    <lineage>
        <taxon>Eukaryota</taxon>
        <taxon>Fungi</taxon>
        <taxon>Dikarya</taxon>
        <taxon>Ascomycota</taxon>
        <taxon>Pezizomycotina</taxon>
        <taxon>Sordariomycetes</taxon>
        <taxon>Sordariomycetidae</taxon>
        <taxon>Sordariales</taxon>
        <taxon>Sordariaceae</taxon>
        <taxon>Neurospora</taxon>
    </lineage>
</organism>
<keyword evidence="4" id="KW-1185">Reference proteome</keyword>
<evidence type="ECO:0000313" key="3">
    <source>
        <dbReference type="EMBL" id="KAK3492674.1"/>
    </source>
</evidence>
<name>A0AAJ0I8B9_9PEZI</name>
<keyword evidence="1" id="KW-0472">Membrane</keyword>